<keyword evidence="1" id="KW-0812">Transmembrane</keyword>
<feature type="transmembrane region" description="Helical" evidence="1">
    <location>
        <begin position="74"/>
        <end position="91"/>
    </location>
</feature>
<keyword evidence="1" id="KW-0472">Membrane</keyword>
<feature type="transmembrane region" description="Helical" evidence="1">
    <location>
        <begin position="35"/>
        <end position="54"/>
    </location>
</feature>
<comment type="caution">
    <text evidence="2">The sequence shown here is derived from an EMBL/GenBank/DDBJ whole genome shotgun (WGS) entry which is preliminary data.</text>
</comment>
<gene>
    <name evidence="2" type="ORF">C2E25_14315</name>
</gene>
<dbReference type="EMBL" id="PPFX01000040">
    <property type="protein sequence ID" value="PNU19106.1"/>
    <property type="molecule type" value="Genomic_DNA"/>
</dbReference>
<evidence type="ECO:0000256" key="1">
    <source>
        <dbReference type="SAM" id="Phobius"/>
    </source>
</evidence>
<proteinExistence type="predicted"/>
<organism evidence="2 3">
    <name type="scientific">Geothermobacter hydrogeniphilus</name>
    <dbReference type="NCBI Taxonomy" id="1969733"/>
    <lineage>
        <taxon>Bacteria</taxon>
        <taxon>Pseudomonadati</taxon>
        <taxon>Thermodesulfobacteriota</taxon>
        <taxon>Desulfuromonadia</taxon>
        <taxon>Desulfuromonadales</taxon>
        <taxon>Geothermobacteraceae</taxon>
        <taxon>Geothermobacter</taxon>
    </lineage>
</organism>
<protein>
    <submittedName>
        <fullName evidence="2">Uncharacterized protein</fullName>
    </submittedName>
</protein>
<accession>A0A2K2H716</accession>
<sequence length="104" mass="12017">MHFCSETAAQVFIGLVQNVLPKPYKAMNGIKLKKYLLSAMVDCFLTYFGIWMYVTGKVPVKNFEIGYAKIDKWQAIPMILAGVILLGYHTYDLNFRRQKNLLTY</sequence>
<dbReference type="Proteomes" id="UP000236340">
    <property type="component" value="Unassembled WGS sequence"/>
</dbReference>
<name>A0A2K2H716_9BACT</name>
<evidence type="ECO:0000313" key="3">
    <source>
        <dbReference type="Proteomes" id="UP000236340"/>
    </source>
</evidence>
<reference evidence="2 3" key="1">
    <citation type="journal article" date="2018" name="Genome Announc.">
        <title>Genome Sequence of Geothermobacter sp. HR-1 Iron Reducer from the Loihi Seamount.</title>
        <authorList>
            <person name="Smith H."/>
            <person name="Abuyen K."/>
            <person name="Tremblay J."/>
            <person name="Savalia P."/>
            <person name="Perez-Rodriguez I."/>
            <person name="Emerson D."/>
            <person name="Tully B."/>
            <person name="Amend J."/>
        </authorList>
    </citation>
    <scope>NUCLEOTIDE SEQUENCE [LARGE SCALE GENOMIC DNA]</scope>
    <source>
        <strain evidence="2 3">HR-1</strain>
    </source>
</reference>
<evidence type="ECO:0000313" key="2">
    <source>
        <dbReference type="EMBL" id="PNU19106.1"/>
    </source>
</evidence>
<keyword evidence="1" id="KW-1133">Transmembrane helix</keyword>
<dbReference type="AlphaFoldDB" id="A0A2K2H716"/>